<dbReference type="eggNOG" id="COG2035">
    <property type="taxonomic scope" value="Bacteria"/>
</dbReference>
<evidence type="ECO:0000313" key="3">
    <source>
        <dbReference type="Proteomes" id="UP000215383"/>
    </source>
</evidence>
<evidence type="ECO:0000256" key="1">
    <source>
        <dbReference type="SAM" id="Phobius"/>
    </source>
</evidence>
<feature type="transmembrane region" description="Helical" evidence="1">
    <location>
        <begin position="113"/>
        <end position="132"/>
    </location>
</feature>
<feature type="transmembrane region" description="Helical" evidence="1">
    <location>
        <begin position="246"/>
        <end position="264"/>
    </location>
</feature>
<dbReference type="GeneID" id="78506965"/>
<proteinExistence type="predicted"/>
<protein>
    <submittedName>
        <fullName evidence="2">Domain of uncharacterized function (DUF368)</fullName>
    </submittedName>
</protein>
<dbReference type="AlphaFoldDB" id="A0A239TMW9"/>
<organism evidence="2 3">
    <name type="scientific">Megamonas hypermegale</name>
    <dbReference type="NCBI Taxonomy" id="158847"/>
    <lineage>
        <taxon>Bacteria</taxon>
        <taxon>Bacillati</taxon>
        <taxon>Bacillota</taxon>
        <taxon>Negativicutes</taxon>
        <taxon>Selenomonadales</taxon>
        <taxon>Selenomonadaceae</taxon>
        <taxon>Megamonas</taxon>
    </lineage>
</organism>
<dbReference type="PANTHER" id="PTHR37308:SF1">
    <property type="entry name" value="POLYPRENYL-PHOSPHATE TRANSPORTER"/>
    <property type="match status" value="1"/>
</dbReference>
<feature type="transmembrane region" description="Helical" evidence="1">
    <location>
        <begin position="144"/>
        <end position="174"/>
    </location>
</feature>
<evidence type="ECO:0000313" key="2">
    <source>
        <dbReference type="EMBL" id="SNU98538.1"/>
    </source>
</evidence>
<feature type="transmembrane region" description="Helical" evidence="1">
    <location>
        <begin position="53"/>
        <end position="75"/>
    </location>
</feature>
<dbReference type="RefSeq" id="WP_027890792.1">
    <property type="nucleotide sequence ID" value="NZ_CALXYH010000020.1"/>
</dbReference>
<name>A0A239TMW9_9FIRM</name>
<gene>
    <name evidence="2" type="ORF">SAMEA4364220_00947</name>
</gene>
<feature type="transmembrane region" description="Helical" evidence="1">
    <location>
        <begin position="217"/>
        <end position="234"/>
    </location>
</feature>
<accession>A0A239TMW9</accession>
<feature type="transmembrane region" description="Helical" evidence="1">
    <location>
        <begin position="12"/>
        <end position="32"/>
    </location>
</feature>
<keyword evidence="1" id="KW-0812">Transmembrane</keyword>
<reference evidence="2 3" key="1">
    <citation type="submission" date="2017-06" db="EMBL/GenBank/DDBJ databases">
        <authorList>
            <consortium name="Pathogen Informatics"/>
        </authorList>
    </citation>
    <scope>NUCLEOTIDE SEQUENCE [LARGE SCALE GENOMIC DNA]</scope>
    <source>
        <strain evidence="2 3">NCTC10570</strain>
    </source>
</reference>
<dbReference type="InterPro" id="IPR007163">
    <property type="entry name" value="VCA0040-like"/>
</dbReference>
<dbReference type="Pfam" id="PF04018">
    <property type="entry name" value="VCA0040-like"/>
    <property type="match status" value="1"/>
</dbReference>
<dbReference type="Proteomes" id="UP000215383">
    <property type="component" value="Chromosome 1"/>
</dbReference>
<keyword evidence="3" id="KW-1185">Reference proteome</keyword>
<sequence length="268" mass="29263">MKHYVVTFGKSLIVGSTMLVPGVSGGSMAMILGIYAKLISAVSSFMKDKVRNFFFLAVFLAGSLLGIVSFSKPILHLIETYPMPMLYFFMGAVAGSIPLIFKQAQIKKFSWTMPIYIALGFLVVFIFEMTPISSVSANEGTSWITYFLLIIAGFIAAIALVLPGISVSYMLLLLGLYDETMRAASTFYLPFLVPIGVGLVAGILLTTKLLEKCMNEYPRPTFLIILGFILGSLLELYPGIPTGREIIICLVALVLGFGIIKYISSKDN</sequence>
<dbReference type="PANTHER" id="PTHR37308">
    <property type="entry name" value="INTEGRAL MEMBRANE PROTEIN"/>
    <property type="match status" value="1"/>
</dbReference>
<dbReference type="EMBL" id="LT906446">
    <property type="protein sequence ID" value="SNU98538.1"/>
    <property type="molecule type" value="Genomic_DNA"/>
</dbReference>
<feature type="transmembrane region" description="Helical" evidence="1">
    <location>
        <begin position="186"/>
        <end position="205"/>
    </location>
</feature>
<feature type="transmembrane region" description="Helical" evidence="1">
    <location>
        <begin position="81"/>
        <end position="101"/>
    </location>
</feature>
<keyword evidence="1" id="KW-0472">Membrane</keyword>
<keyword evidence="1" id="KW-1133">Transmembrane helix</keyword>